<dbReference type="Proteomes" id="UP001195483">
    <property type="component" value="Unassembled WGS sequence"/>
</dbReference>
<dbReference type="AlphaFoldDB" id="A0AAE0W8P5"/>
<sequence>MFHRSLVEDYYQTLLKLLPVSICLETVWLKDITATIQTDKRTLDDPGLPTQLTFHLKRGSDDLTIKLRRNYDIDPNAEIYLAERTNDGRSTLTRTRTLEQENGNIQIGDSSYELRAAKTRDTLDNVLEIPDLIGKRYHLIDQKSIGLETLVGNEDFLRVKETSVQEEFKAPFRRVTEQAKQNYFRPSDASLPPRKVVNVHYRGPTGENRHQEKKQRDKSRQLKELYTVKVAVLIDSGVWNL</sequence>
<evidence type="ECO:0000313" key="2">
    <source>
        <dbReference type="EMBL" id="KAK3604350.1"/>
    </source>
</evidence>
<reference evidence="2" key="2">
    <citation type="journal article" date="2021" name="Genome Biol. Evol.">
        <title>Developing a high-quality reference genome for a parasitic bivalve with doubly uniparental inheritance (Bivalvia: Unionida).</title>
        <authorList>
            <person name="Smith C.H."/>
        </authorList>
    </citation>
    <scope>NUCLEOTIDE SEQUENCE</scope>
    <source>
        <strain evidence="2">CHS0354</strain>
        <tissue evidence="2">Mantle</tissue>
    </source>
</reference>
<feature type="compositionally biased region" description="Basic and acidic residues" evidence="1">
    <location>
        <begin position="207"/>
        <end position="219"/>
    </location>
</feature>
<accession>A0AAE0W8P5</accession>
<dbReference type="EMBL" id="JAEAOA010000849">
    <property type="protein sequence ID" value="KAK3604350.1"/>
    <property type="molecule type" value="Genomic_DNA"/>
</dbReference>
<reference evidence="2" key="1">
    <citation type="journal article" date="2021" name="Genome Biol. Evol.">
        <title>A High-Quality Reference Genome for a Parasitic Bivalve with Doubly Uniparental Inheritance (Bivalvia: Unionida).</title>
        <authorList>
            <person name="Smith C.H."/>
        </authorList>
    </citation>
    <scope>NUCLEOTIDE SEQUENCE</scope>
    <source>
        <strain evidence="2">CHS0354</strain>
    </source>
</reference>
<evidence type="ECO:0000313" key="3">
    <source>
        <dbReference type="Proteomes" id="UP001195483"/>
    </source>
</evidence>
<protein>
    <submittedName>
        <fullName evidence="2">Uncharacterized protein</fullName>
    </submittedName>
</protein>
<keyword evidence="3" id="KW-1185">Reference proteome</keyword>
<feature type="region of interest" description="Disordered" evidence="1">
    <location>
        <begin position="200"/>
        <end position="219"/>
    </location>
</feature>
<evidence type="ECO:0000256" key="1">
    <source>
        <dbReference type="SAM" id="MobiDB-lite"/>
    </source>
</evidence>
<reference evidence="2" key="3">
    <citation type="submission" date="2023-05" db="EMBL/GenBank/DDBJ databases">
        <authorList>
            <person name="Smith C.H."/>
        </authorList>
    </citation>
    <scope>NUCLEOTIDE SEQUENCE</scope>
    <source>
        <strain evidence="2">CHS0354</strain>
        <tissue evidence="2">Mantle</tissue>
    </source>
</reference>
<proteinExistence type="predicted"/>
<gene>
    <name evidence="2" type="ORF">CHS0354_013862</name>
</gene>
<name>A0AAE0W8P5_9BIVA</name>
<organism evidence="2 3">
    <name type="scientific">Potamilus streckersoni</name>
    <dbReference type="NCBI Taxonomy" id="2493646"/>
    <lineage>
        <taxon>Eukaryota</taxon>
        <taxon>Metazoa</taxon>
        <taxon>Spiralia</taxon>
        <taxon>Lophotrochozoa</taxon>
        <taxon>Mollusca</taxon>
        <taxon>Bivalvia</taxon>
        <taxon>Autobranchia</taxon>
        <taxon>Heteroconchia</taxon>
        <taxon>Palaeoheterodonta</taxon>
        <taxon>Unionida</taxon>
        <taxon>Unionoidea</taxon>
        <taxon>Unionidae</taxon>
        <taxon>Ambleminae</taxon>
        <taxon>Lampsilini</taxon>
        <taxon>Potamilus</taxon>
    </lineage>
</organism>
<comment type="caution">
    <text evidence="2">The sequence shown here is derived from an EMBL/GenBank/DDBJ whole genome shotgun (WGS) entry which is preliminary data.</text>
</comment>